<protein>
    <submittedName>
        <fullName evidence="3">Multidrug ABC transporter</fullName>
    </submittedName>
    <submittedName>
        <fullName evidence="2">Multidrug transporter AcrB</fullName>
    </submittedName>
</protein>
<feature type="transmembrane region" description="Helical" evidence="1">
    <location>
        <begin position="861"/>
        <end position="878"/>
    </location>
</feature>
<reference evidence="4" key="1">
    <citation type="submission" date="2015-07" db="EMBL/GenBank/DDBJ databases">
        <title>Genome sequencing project for genomic taxonomy and phylogenomics of Bacillus-like bacteria.</title>
        <authorList>
            <person name="Liu B."/>
            <person name="Wang J."/>
            <person name="Zhu Y."/>
            <person name="Liu G."/>
            <person name="Chen Q."/>
            <person name="Chen Z."/>
            <person name="Lan J."/>
            <person name="Che J."/>
            <person name="Ge C."/>
            <person name="Shi H."/>
            <person name="Pan Z."/>
            <person name="Liu X."/>
        </authorList>
    </citation>
    <scope>NUCLEOTIDE SEQUENCE [LARGE SCALE GENOMIC DNA]</scope>
    <source>
        <strain evidence="4">DSM 9887</strain>
    </source>
</reference>
<dbReference type="PANTHER" id="PTHR32063:SF18">
    <property type="entry name" value="CATION EFFLUX SYSTEM PROTEIN"/>
    <property type="match status" value="1"/>
</dbReference>
<feature type="transmembrane region" description="Helical" evidence="1">
    <location>
        <begin position="955"/>
        <end position="975"/>
    </location>
</feature>
<gene>
    <name evidence="2" type="primary">acrB5</name>
    <name evidence="3" type="ORF">ADS79_23745</name>
    <name evidence="2" type="ORF">BRE01_11470</name>
</gene>
<feature type="transmembrane region" description="Helical" evidence="1">
    <location>
        <begin position="459"/>
        <end position="481"/>
    </location>
</feature>
<dbReference type="Gene3D" id="3.30.70.1320">
    <property type="entry name" value="Multidrug efflux transporter AcrB pore domain like"/>
    <property type="match status" value="1"/>
</dbReference>
<feature type="transmembrane region" description="Helical" evidence="1">
    <location>
        <begin position="427"/>
        <end position="447"/>
    </location>
</feature>
<dbReference type="Gene3D" id="3.30.2090.10">
    <property type="entry name" value="Multidrug efflux transporter AcrB TolC docking domain, DN and DC subdomains"/>
    <property type="match status" value="2"/>
</dbReference>
<dbReference type="OrthoDB" id="9757876at2"/>
<feature type="transmembrane region" description="Helical" evidence="1">
    <location>
        <begin position="910"/>
        <end position="934"/>
    </location>
</feature>
<sequence>MIEYIVRKRKITLLFFTMVVLVGFMSFFQLPKQESPDIIVNMAIVTTIYPGASPEKVEQTVTKKLEEKINELQGLNYISSTSSLGVSSIMVETKGDVDPKQKWDELRKKVKDAEADLPADAKQPIINDDLNRTFVQSFAVTADTKEELYSLRTMIKSWKDQLRTLPNVADVLVEGLPKQEVHIEVDTQKLSQYGITWGQVMMAVKKENEKIPLGDLTTDKRTYQLKLAENEDVEELNKVIISRSKDGFPIYLKDIGSVKMATETVAFNSYFNGKPAITLSVNAETGSDVPSLQKRLDEMMLTLDKSLPVWAERHSIYSQNERVDDLFSDLTREMIIAVFAVLLVCTLGLNVITSFVVALAIPISLAVGLLFLPSLGISLNMISIVSLIIVLGILVDDAVVVNDNIERRLSVLGEKPLRAAVNGAKEVSISIITATLATIASFAPLMFLNGNVGQFIRPVPAIISLTMLASMIMSLTIIPIFRQWYEMRRKAGVEGYRKPAGLLGKQLTQLTHWYAGRLMPRILKRPLLAGMVGVMIGTAAYGLIPLTPVELFPVDDRPQFLVDVRVPVGSSLEETDRVVTGVSDWIRKQPAIETVAAYSGGSAPKMFGGDTAAGSGITAGQLVIRYNKKETKIENIIEPWTEEFKKMYPEATIIPKQLEAGPPVGKPVVIRIYGDDIETLRSLSAQVKDKVASLAGTSDVQDDFGVQRHTLEFVVNKELMEQKLVNYTDLSQTLRLVSEGITVSEFDTGSDLVDMKLFLQKADEEPSILFQRLSIANARGELIPLSQLAEMKPTFSTQKIPHRNLSRTVTISSDVKGRTATEVMAEITPMLSGMSLPEGYRFEIGGETSEQTDIFIDMGKLSILVVFLILILIAMQFYSLTIPVLVMSTVYLAVAGSLIGLFVTQTPLGFMTMMGVISLSGIVVRNGIVFIEFIEEARHEGVELKQAVIHAGEARLRPILLTSLTAVAGLMPLAISGDVLFKPLAVTIISGLLFSTLLTLIVVPAFYTVLTQRKIKKLAKKAAKRPDLYGPEAQME</sequence>
<dbReference type="Proteomes" id="UP000036834">
    <property type="component" value="Unassembled WGS sequence"/>
</dbReference>
<feature type="transmembrane region" description="Helical" evidence="1">
    <location>
        <begin position="12"/>
        <end position="30"/>
    </location>
</feature>
<reference evidence="2 5" key="3">
    <citation type="submission" date="2019-06" db="EMBL/GenBank/DDBJ databases">
        <title>Whole genome shotgun sequence of Brevibacillus reuszeri NBRC 15719.</title>
        <authorList>
            <person name="Hosoyama A."/>
            <person name="Uohara A."/>
            <person name="Ohji S."/>
            <person name="Ichikawa N."/>
        </authorList>
    </citation>
    <scope>NUCLEOTIDE SEQUENCE [LARGE SCALE GENOMIC DNA]</scope>
    <source>
        <strain evidence="2 5">NBRC 15719</strain>
    </source>
</reference>
<keyword evidence="1" id="KW-0812">Transmembrane</keyword>
<dbReference type="Gene3D" id="3.30.70.1440">
    <property type="entry name" value="Multidrug efflux transporter AcrB pore domain"/>
    <property type="match status" value="1"/>
</dbReference>
<dbReference type="Gene3D" id="1.20.1640.10">
    <property type="entry name" value="Multidrug efflux transporter AcrB transmembrane domain"/>
    <property type="match status" value="2"/>
</dbReference>
<evidence type="ECO:0000313" key="2">
    <source>
        <dbReference type="EMBL" id="GED67445.1"/>
    </source>
</evidence>
<dbReference type="Proteomes" id="UP000319578">
    <property type="component" value="Unassembled WGS sequence"/>
</dbReference>
<feature type="transmembrane region" description="Helical" evidence="1">
    <location>
        <begin position="527"/>
        <end position="544"/>
    </location>
</feature>
<keyword evidence="1" id="KW-1133">Transmembrane helix</keyword>
<evidence type="ECO:0000313" key="5">
    <source>
        <dbReference type="Proteomes" id="UP000319578"/>
    </source>
</evidence>
<dbReference type="EMBL" id="BJON01000004">
    <property type="protein sequence ID" value="GED67445.1"/>
    <property type="molecule type" value="Genomic_DNA"/>
</dbReference>
<dbReference type="InterPro" id="IPR027463">
    <property type="entry name" value="AcrB_DN_DC_subdom"/>
</dbReference>
<dbReference type="EMBL" id="LGIQ01000009">
    <property type="protein sequence ID" value="KNB71768.1"/>
    <property type="molecule type" value="Genomic_DNA"/>
</dbReference>
<reference evidence="3" key="2">
    <citation type="submission" date="2015-07" db="EMBL/GenBank/DDBJ databases">
        <title>MeaNS - Measles Nucleotide Surveillance Program.</title>
        <authorList>
            <person name="Tran T."/>
            <person name="Druce J."/>
        </authorList>
    </citation>
    <scope>NUCLEOTIDE SEQUENCE</scope>
    <source>
        <strain evidence="3">DSM 9887</strain>
    </source>
</reference>
<dbReference type="Pfam" id="PF00873">
    <property type="entry name" value="ACR_tran"/>
    <property type="match status" value="1"/>
</dbReference>
<feature type="transmembrane region" description="Helical" evidence="1">
    <location>
        <begin position="987"/>
        <end position="1010"/>
    </location>
</feature>
<keyword evidence="1" id="KW-0472">Membrane</keyword>
<dbReference type="SUPFAM" id="SSF82714">
    <property type="entry name" value="Multidrug efflux transporter AcrB TolC docking domain, DN and DC subdomains"/>
    <property type="match status" value="1"/>
</dbReference>
<name>A0A0K9YSU4_9BACL</name>
<feature type="transmembrane region" description="Helical" evidence="1">
    <location>
        <begin position="885"/>
        <end position="904"/>
    </location>
</feature>
<dbReference type="PANTHER" id="PTHR32063">
    <property type="match status" value="1"/>
</dbReference>
<proteinExistence type="predicted"/>
<dbReference type="GO" id="GO:0042910">
    <property type="term" value="F:xenobiotic transmembrane transporter activity"/>
    <property type="evidence" value="ECO:0007669"/>
    <property type="project" value="TreeGrafter"/>
</dbReference>
<dbReference type="PATRIC" id="fig|54915.3.peg.3888"/>
<organism evidence="3 4">
    <name type="scientific">Brevibacillus reuszeri</name>
    <dbReference type="NCBI Taxonomy" id="54915"/>
    <lineage>
        <taxon>Bacteria</taxon>
        <taxon>Bacillati</taxon>
        <taxon>Bacillota</taxon>
        <taxon>Bacilli</taxon>
        <taxon>Bacillales</taxon>
        <taxon>Paenibacillaceae</taxon>
        <taxon>Brevibacillus</taxon>
    </lineage>
</organism>
<dbReference type="GO" id="GO:0005886">
    <property type="term" value="C:plasma membrane"/>
    <property type="evidence" value="ECO:0007669"/>
    <property type="project" value="TreeGrafter"/>
</dbReference>
<accession>A0A0K9YSU4</accession>
<comment type="caution">
    <text evidence="3">The sequence shown here is derived from an EMBL/GenBank/DDBJ whole genome shotgun (WGS) entry which is preliminary data.</text>
</comment>
<feature type="transmembrane region" description="Helical" evidence="1">
    <location>
        <begin position="381"/>
        <end position="401"/>
    </location>
</feature>
<dbReference type="RefSeq" id="WP_049740811.1">
    <property type="nucleotide sequence ID" value="NZ_BJON01000004.1"/>
</dbReference>
<dbReference type="Gene3D" id="3.30.70.1430">
    <property type="entry name" value="Multidrug efflux transporter AcrB pore domain"/>
    <property type="match status" value="2"/>
</dbReference>
<dbReference type="InterPro" id="IPR001036">
    <property type="entry name" value="Acrflvin-R"/>
</dbReference>
<dbReference type="AlphaFoldDB" id="A0A0K9YSU4"/>
<feature type="transmembrane region" description="Helical" evidence="1">
    <location>
        <begin position="357"/>
        <end position="375"/>
    </location>
</feature>
<dbReference type="SUPFAM" id="SSF82866">
    <property type="entry name" value="Multidrug efflux transporter AcrB transmembrane domain"/>
    <property type="match status" value="2"/>
</dbReference>
<dbReference type="SUPFAM" id="SSF82693">
    <property type="entry name" value="Multidrug efflux transporter AcrB pore domain, PN1, PN2, PC1 and PC2 subdomains"/>
    <property type="match status" value="3"/>
</dbReference>
<keyword evidence="5" id="KW-1185">Reference proteome</keyword>
<dbReference type="STRING" id="54915.ADS79_23745"/>
<evidence type="ECO:0000313" key="3">
    <source>
        <dbReference type="EMBL" id="KNB71768.1"/>
    </source>
</evidence>
<evidence type="ECO:0000313" key="4">
    <source>
        <dbReference type="Proteomes" id="UP000036834"/>
    </source>
</evidence>
<evidence type="ECO:0000256" key="1">
    <source>
        <dbReference type="SAM" id="Phobius"/>
    </source>
</evidence>
<dbReference type="PRINTS" id="PR00702">
    <property type="entry name" value="ACRIFLAVINRP"/>
</dbReference>
<feature type="transmembrane region" description="Helical" evidence="1">
    <location>
        <begin position="334"/>
        <end position="352"/>
    </location>
</feature>